<dbReference type="Proteomes" id="UP000807469">
    <property type="component" value="Unassembled WGS sequence"/>
</dbReference>
<sequence length="843" mass="95488">MVPDDQLIWGDTEQPSIARPKLNQGKETKSKKWIPSLDDPYEHAPPKPDGDPWAILLKPEMEADKVQCDAWKDEVQNLLIFAGLFSAVVTAFVIESYKFLQPDPNDTIISLLSQIASSPNLTSLSTGAAPFLTLSLATVLIGTIALQWLREYQAYPGFSPKQTLALLHMRSEALEAWYVPQMFAALPLLLQVALVLFLAGLIDFTLPLGLKLSIPIIIVIGFILLFLGATTVLPAVQGLLLLSGRFSRDKVPSPCAYKSPQSQNFRTLSGFILYLLSFIFPEVYLRGDLDGRWGKFSIRKDKLQIFPHTHTIWRRKLWPSFDLEWLSLRDTWHNYIHDKRPHLNHHRDEWKDFFPLSDITQCLLRIATEATSAKHTEEFLVATCACFQKISQSIWEFDSYHWGVQVDRRSHYFDWLFQPALQENPNVFPDWSTQKPLLSQHRTLFYQDQTYRFRAMLLDHHRSPLLECFQKEIQSRIIPRLLESNFQQIQVDVFNRYLFNVPPILCPPYDIRELSFDEFDKVQMEAKLGTVSAYTASLLAVLFENGAFCSVEDSDLNPLYTHRAMRDVLDVLAEQITSHLESLAFHSDASSRSNEIKIGVQYGSIFRLAARYLHHEFAGRSQQPTIPPSILFFHSAMILKLVRHWLYVNNVCVAEDCSFSQGLLALLDALATCRQQLGDEANKTWFGDTIITNSFRMEERVGVFSNRWWVSLFAKYTCRPDRCVRIDPGILGRTDSTSGDVSGIANLQPVVIVPSNLGQIPVEASPNDIAIQSLASMLDASIIASENPYQPFTSTNVGNTQAPPSPTFTPYGAMPSEPLQMNPGAANVSPIESPRSRSRDSTS</sequence>
<feature type="domain" description="DUF6535" evidence="3">
    <location>
        <begin position="53"/>
        <end position="205"/>
    </location>
</feature>
<name>A0A9P5YWK7_9AGAR</name>
<evidence type="ECO:0000256" key="1">
    <source>
        <dbReference type="SAM" id="MobiDB-lite"/>
    </source>
</evidence>
<gene>
    <name evidence="4" type="ORF">BDN70DRAFT_996554</name>
</gene>
<evidence type="ECO:0000313" key="5">
    <source>
        <dbReference type="Proteomes" id="UP000807469"/>
    </source>
</evidence>
<dbReference type="EMBL" id="MU155341">
    <property type="protein sequence ID" value="KAF9475235.1"/>
    <property type="molecule type" value="Genomic_DNA"/>
</dbReference>
<protein>
    <recommendedName>
        <fullName evidence="3">DUF6535 domain-containing protein</fullName>
    </recommendedName>
</protein>
<evidence type="ECO:0000259" key="3">
    <source>
        <dbReference type="Pfam" id="PF20153"/>
    </source>
</evidence>
<evidence type="ECO:0000313" key="4">
    <source>
        <dbReference type="EMBL" id="KAF9475235.1"/>
    </source>
</evidence>
<organism evidence="4 5">
    <name type="scientific">Pholiota conissans</name>
    <dbReference type="NCBI Taxonomy" id="109636"/>
    <lineage>
        <taxon>Eukaryota</taxon>
        <taxon>Fungi</taxon>
        <taxon>Dikarya</taxon>
        <taxon>Basidiomycota</taxon>
        <taxon>Agaricomycotina</taxon>
        <taxon>Agaricomycetes</taxon>
        <taxon>Agaricomycetidae</taxon>
        <taxon>Agaricales</taxon>
        <taxon>Agaricineae</taxon>
        <taxon>Strophariaceae</taxon>
        <taxon>Pholiota</taxon>
    </lineage>
</organism>
<feature type="transmembrane region" description="Helical" evidence="2">
    <location>
        <begin position="177"/>
        <end position="202"/>
    </location>
</feature>
<feature type="transmembrane region" description="Helical" evidence="2">
    <location>
        <begin position="128"/>
        <end position="149"/>
    </location>
</feature>
<reference evidence="4" key="1">
    <citation type="submission" date="2020-11" db="EMBL/GenBank/DDBJ databases">
        <authorList>
            <consortium name="DOE Joint Genome Institute"/>
            <person name="Ahrendt S."/>
            <person name="Riley R."/>
            <person name="Andreopoulos W."/>
            <person name="Labutti K."/>
            <person name="Pangilinan J."/>
            <person name="Ruiz-Duenas F.J."/>
            <person name="Barrasa J.M."/>
            <person name="Sanchez-Garcia M."/>
            <person name="Camarero S."/>
            <person name="Miyauchi S."/>
            <person name="Serrano A."/>
            <person name="Linde D."/>
            <person name="Babiker R."/>
            <person name="Drula E."/>
            <person name="Ayuso-Fernandez I."/>
            <person name="Pacheco R."/>
            <person name="Padilla G."/>
            <person name="Ferreira P."/>
            <person name="Barriuso J."/>
            <person name="Kellner H."/>
            <person name="Castanera R."/>
            <person name="Alfaro M."/>
            <person name="Ramirez L."/>
            <person name="Pisabarro A.G."/>
            <person name="Kuo A."/>
            <person name="Tritt A."/>
            <person name="Lipzen A."/>
            <person name="He G."/>
            <person name="Yan M."/>
            <person name="Ng V."/>
            <person name="Cullen D."/>
            <person name="Martin F."/>
            <person name="Rosso M.-N."/>
            <person name="Henrissat B."/>
            <person name="Hibbett D."/>
            <person name="Martinez A.T."/>
            <person name="Grigoriev I.V."/>
        </authorList>
    </citation>
    <scope>NUCLEOTIDE SEQUENCE</scope>
    <source>
        <strain evidence="4">CIRM-BRFM 674</strain>
    </source>
</reference>
<dbReference type="InterPro" id="IPR045338">
    <property type="entry name" value="DUF6535"/>
</dbReference>
<feature type="transmembrane region" description="Helical" evidence="2">
    <location>
        <begin position="214"/>
        <end position="242"/>
    </location>
</feature>
<keyword evidence="2" id="KW-0812">Transmembrane</keyword>
<keyword evidence="2" id="KW-0472">Membrane</keyword>
<comment type="caution">
    <text evidence="4">The sequence shown here is derived from an EMBL/GenBank/DDBJ whole genome shotgun (WGS) entry which is preliminary data.</text>
</comment>
<feature type="compositionally biased region" description="Basic and acidic residues" evidence="1">
    <location>
        <begin position="40"/>
        <end position="49"/>
    </location>
</feature>
<feature type="transmembrane region" description="Helical" evidence="2">
    <location>
        <begin position="263"/>
        <end position="280"/>
    </location>
</feature>
<keyword evidence="5" id="KW-1185">Reference proteome</keyword>
<dbReference type="AlphaFoldDB" id="A0A9P5YWK7"/>
<keyword evidence="2" id="KW-1133">Transmembrane helix</keyword>
<proteinExistence type="predicted"/>
<accession>A0A9P5YWK7</accession>
<feature type="transmembrane region" description="Helical" evidence="2">
    <location>
        <begin position="75"/>
        <end position="94"/>
    </location>
</feature>
<feature type="region of interest" description="Disordered" evidence="1">
    <location>
        <begin position="794"/>
        <end position="843"/>
    </location>
</feature>
<feature type="compositionally biased region" description="Basic and acidic residues" evidence="1">
    <location>
        <begin position="834"/>
        <end position="843"/>
    </location>
</feature>
<evidence type="ECO:0000256" key="2">
    <source>
        <dbReference type="SAM" id="Phobius"/>
    </source>
</evidence>
<dbReference type="Pfam" id="PF20153">
    <property type="entry name" value="DUF6535"/>
    <property type="match status" value="1"/>
</dbReference>
<feature type="region of interest" description="Disordered" evidence="1">
    <location>
        <begin position="1"/>
        <end position="49"/>
    </location>
</feature>
<dbReference type="OrthoDB" id="3219854at2759"/>